<dbReference type="Pfam" id="PF13676">
    <property type="entry name" value="TIR_2"/>
    <property type="match status" value="1"/>
</dbReference>
<evidence type="ECO:0000313" key="4">
    <source>
        <dbReference type="Proteomes" id="UP001352852"/>
    </source>
</evidence>
<comment type="caution">
    <text evidence="3">The sequence shown here is derived from an EMBL/GenBank/DDBJ whole genome shotgun (WGS) entry which is preliminary data.</text>
</comment>
<reference evidence="3 4" key="1">
    <citation type="submission" date="2021-06" db="EMBL/GenBank/DDBJ databases">
        <authorList>
            <person name="Palmer J.M."/>
        </authorList>
    </citation>
    <scope>NUCLEOTIDE SEQUENCE [LARGE SCALE GENOMIC DNA]</scope>
    <source>
        <strain evidence="3 4">CL_MEX2019</strain>
        <tissue evidence="3">Muscle</tissue>
    </source>
</reference>
<dbReference type="Proteomes" id="UP001352852">
    <property type="component" value="Unassembled WGS sequence"/>
</dbReference>
<feature type="compositionally biased region" description="Low complexity" evidence="1">
    <location>
        <begin position="37"/>
        <end position="57"/>
    </location>
</feature>
<dbReference type="InterPro" id="IPR000157">
    <property type="entry name" value="TIR_dom"/>
</dbReference>
<dbReference type="InterPro" id="IPR017279">
    <property type="entry name" value="Tol-interleuk_rcpt_adapt_Tirap"/>
</dbReference>
<proteinExistence type="predicted"/>
<organism evidence="3 4">
    <name type="scientific">Characodon lateralis</name>
    <dbReference type="NCBI Taxonomy" id="208331"/>
    <lineage>
        <taxon>Eukaryota</taxon>
        <taxon>Metazoa</taxon>
        <taxon>Chordata</taxon>
        <taxon>Craniata</taxon>
        <taxon>Vertebrata</taxon>
        <taxon>Euteleostomi</taxon>
        <taxon>Actinopterygii</taxon>
        <taxon>Neopterygii</taxon>
        <taxon>Teleostei</taxon>
        <taxon>Neoteleostei</taxon>
        <taxon>Acanthomorphata</taxon>
        <taxon>Ovalentaria</taxon>
        <taxon>Atherinomorphae</taxon>
        <taxon>Cyprinodontiformes</taxon>
        <taxon>Goodeidae</taxon>
        <taxon>Characodon</taxon>
    </lineage>
</organism>
<dbReference type="EMBL" id="JAHUTJ010035257">
    <property type="protein sequence ID" value="MED6278393.1"/>
    <property type="molecule type" value="Genomic_DNA"/>
</dbReference>
<evidence type="ECO:0000313" key="3">
    <source>
        <dbReference type="EMBL" id="MED6278393.1"/>
    </source>
</evidence>
<protein>
    <recommendedName>
        <fullName evidence="2">TIR domain-containing protein</fullName>
    </recommendedName>
</protein>
<feature type="region of interest" description="Disordered" evidence="1">
    <location>
        <begin position="222"/>
        <end position="241"/>
    </location>
</feature>
<evidence type="ECO:0000256" key="1">
    <source>
        <dbReference type="SAM" id="MobiDB-lite"/>
    </source>
</evidence>
<dbReference type="PANTHER" id="PTHR22662:SF0">
    <property type="entry name" value="TOLL_INTERLEUKIN-1 RECEPTOR DOMAIN-CONTAINING ADAPTER PROTEIN"/>
    <property type="match status" value="1"/>
</dbReference>
<accession>A0ABU7DTK0</accession>
<sequence length="241" mass="27422">MHFLNSIFFSGWFQKLFKSRKTSSTENEKDKAGEKLATATSIESEPSSSASSEGTALTKPERLKVGLSSELRWKRKYDVFVCHSSAQRDIEEATRLVLFLETPPRSLRCFLWHRDSCPGGAISTEFCKAMENSHIRVLLITLSFLQDDWCSYMMHQALAEGPMSNRMIPLLQGLAHSQYPQELRFYYYIDLSRNPDYGFSVINKTVQSYLEKLIENEKKLSCSLGGSSSASDGRDRVQETT</sequence>
<feature type="domain" description="TIR" evidence="2">
    <location>
        <begin position="75"/>
        <end position="213"/>
    </location>
</feature>
<keyword evidence="4" id="KW-1185">Reference proteome</keyword>
<dbReference type="PROSITE" id="PS50104">
    <property type="entry name" value="TIR"/>
    <property type="match status" value="1"/>
</dbReference>
<dbReference type="Gene3D" id="3.40.50.10140">
    <property type="entry name" value="Toll/interleukin-1 receptor homology (TIR) domain"/>
    <property type="match status" value="1"/>
</dbReference>
<gene>
    <name evidence="3" type="ORF">CHARACLAT_023352</name>
</gene>
<dbReference type="SUPFAM" id="SSF52200">
    <property type="entry name" value="Toll/Interleukin receptor TIR domain"/>
    <property type="match status" value="1"/>
</dbReference>
<dbReference type="SMART" id="SM00255">
    <property type="entry name" value="TIR"/>
    <property type="match status" value="1"/>
</dbReference>
<evidence type="ECO:0000259" key="2">
    <source>
        <dbReference type="PROSITE" id="PS50104"/>
    </source>
</evidence>
<name>A0ABU7DTK0_9TELE</name>
<feature type="region of interest" description="Disordered" evidence="1">
    <location>
        <begin position="24"/>
        <end position="57"/>
    </location>
</feature>
<feature type="compositionally biased region" description="Low complexity" evidence="1">
    <location>
        <begin position="222"/>
        <end position="231"/>
    </location>
</feature>
<dbReference type="InterPro" id="IPR035897">
    <property type="entry name" value="Toll_tir_struct_dom_sf"/>
</dbReference>
<dbReference type="PANTHER" id="PTHR22662">
    <property type="entry name" value="TIRAP"/>
    <property type="match status" value="1"/>
</dbReference>
<feature type="compositionally biased region" description="Basic and acidic residues" evidence="1">
    <location>
        <begin position="232"/>
        <end position="241"/>
    </location>
</feature>